<dbReference type="GO" id="GO:0051087">
    <property type="term" value="F:protein-folding chaperone binding"/>
    <property type="evidence" value="ECO:0007669"/>
    <property type="project" value="TreeGrafter"/>
</dbReference>
<sequence length="87" mass="9694">MKIKQLIRSKVLVEISEAVTQTASGIFLPGEAIKKPLEGKVIMVGPDVQSVQVGDTVRYYDHCGITIEYEGKNCIFLKEKTELELIL</sequence>
<evidence type="ECO:0000313" key="4">
    <source>
        <dbReference type="EMBL" id="TDD77150.1"/>
    </source>
</evidence>
<dbReference type="GO" id="GO:0051082">
    <property type="term" value="F:unfolded protein binding"/>
    <property type="evidence" value="ECO:0007669"/>
    <property type="project" value="TreeGrafter"/>
</dbReference>
<dbReference type="CDD" id="cd00320">
    <property type="entry name" value="cpn10"/>
    <property type="match status" value="1"/>
</dbReference>
<comment type="subunit">
    <text evidence="3">Heptamer of 7 subunits arranged in a ring.</text>
</comment>
<evidence type="ECO:0000256" key="1">
    <source>
        <dbReference type="ARBA" id="ARBA00006975"/>
    </source>
</evidence>
<evidence type="ECO:0000313" key="5">
    <source>
        <dbReference type="Proteomes" id="UP000295278"/>
    </source>
</evidence>
<keyword evidence="5" id="KW-1185">Reference proteome</keyword>
<dbReference type="GO" id="GO:0044183">
    <property type="term" value="F:protein folding chaperone"/>
    <property type="evidence" value="ECO:0007669"/>
    <property type="project" value="InterPro"/>
</dbReference>
<comment type="similarity">
    <text evidence="1 3">Belongs to the GroES chaperonin family.</text>
</comment>
<dbReference type="Gene3D" id="2.30.33.40">
    <property type="entry name" value="GroES chaperonin"/>
    <property type="match status" value="1"/>
</dbReference>
<dbReference type="EMBL" id="SMFM01000002">
    <property type="protein sequence ID" value="TDD77150.1"/>
    <property type="molecule type" value="Genomic_DNA"/>
</dbReference>
<dbReference type="InterPro" id="IPR037124">
    <property type="entry name" value="Chaperonin_GroES_sf"/>
</dbReference>
<dbReference type="SMART" id="SM00883">
    <property type="entry name" value="Cpn10"/>
    <property type="match status" value="1"/>
</dbReference>
<dbReference type="Proteomes" id="UP000295278">
    <property type="component" value="Unassembled WGS sequence"/>
</dbReference>
<reference evidence="4 5" key="1">
    <citation type="submission" date="2019-03" db="EMBL/GenBank/DDBJ databases">
        <title>Flavobacterium AT-3-2 sp. nov., isolated from arctic soil.</title>
        <authorList>
            <person name="Chaudhary D.K."/>
        </authorList>
    </citation>
    <scope>NUCLEOTIDE SEQUENCE [LARGE SCALE GENOMIC DNA]</scope>
    <source>
        <strain evidence="4 5">AT-3-2</strain>
    </source>
</reference>
<accession>A0A4R5AYA2</accession>
<dbReference type="PANTHER" id="PTHR10772">
    <property type="entry name" value="10 KDA HEAT SHOCK PROTEIN"/>
    <property type="match status" value="1"/>
</dbReference>
<evidence type="ECO:0000256" key="2">
    <source>
        <dbReference type="ARBA" id="ARBA00023186"/>
    </source>
</evidence>
<organism evidence="4 5">
    <name type="scientific">Flavobacterium caseinilyticum</name>
    <dbReference type="NCBI Taxonomy" id="2541732"/>
    <lineage>
        <taxon>Bacteria</taxon>
        <taxon>Pseudomonadati</taxon>
        <taxon>Bacteroidota</taxon>
        <taxon>Flavobacteriia</taxon>
        <taxon>Flavobacteriales</taxon>
        <taxon>Flavobacteriaceae</taxon>
        <taxon>Flavobacterium</taxon>
    </lineage>
</organism>
<dbReference type="AlphaFoldDB" id="A0A4R5AYA2"/>
<keyword evidence="2 3" id="KW-0143">Chaperone</keyword>
<dbReference type="GO" id="GO:0005524">
    <property type="term" value="F:ATP binding"/>
    <property type="evidence" value="ECO:0007669"/>
    <property type="project" value="InterPro"/>
</dbReference>
<dbReference type="InterPro" id="IPR011032">
    <property type="entry name" value="GroES-like_sf"/>
</dbReference>
<comment type="caution">
    <text evidence="4">The sequence shown here is derived from an EMBL/GenBank/DDBJ whole genome shotgun (WGS) entry which is preliminary data.</text>
</comment>
<comment type="function">
    <text evidence="3">Together with the chaperonin GroEL, plays an essential role in assisting protein folding. The GroEL-GroES system forms a nano-cage that allows encapsulation of the non-native substrate proteins and provides a physical environment optimized to promote and accelerate protein folding. GroES binds to the apical surface of the GroEL ring, thereby capping the opening of the GroEL channel.</text>
</comment>
<dbReference type="GO" id="GO:0046872">
    <property type="term" value="F:metal ion binding"/>
    <property type="evidence" value="ECO:0007669"/>
    <property type="project" value="TreeGrafter"/>
</dbReference>
<dbReference type="RefSeq" id="WP_131908946.1">
    <property type="nucleotide sequence ID" value="NZ_SMFM01000002.1"/>
</dbReference>
<name>A0A4R5AYA2_9FLAO</name>
<evidence type="ECO:0000256" key="3">
    <source>
        <dbReference type="RuleBase" id="RU000535"/>
    </source>
</evidence>
<protein>
    <recommendedName>
        <fullName evidence="3">10 kDa chaperonin</fullName>
    </recommendedName>
</protein>
<dbReference type="PRINTS" id="PR00297">
    <property type="entry name" value="CHAPERONIN10"/>
</dbReference>
<dbReference type="OrthoDB" id="9806791at2"/>
<gene>
    <name evidence="4" type="ORF">E0F89_06000</name>
</gene>
<dbReference type="Pfam" id="PF00166">
    <property type="entry name" value="Cpn10"/>
    <property type="match status" value="1"/>
</dbReference>
<dbReference type="PANTHER" id="PTHR10772:SF63">
    <property type="entry name" value="20 KDA CHAPERONIN, CHLOROPLASTIC"/>
    <property type="match status" value="1"/>
</dbReference>
<dbReference type="InterPro" id="IPR020818">
    <property type="entry name" value="Chaperonin_GroES"/>
</dbReference>
<proteinExistence type="inferred from homology"/>
<dbReference type="SUPFAM" id="SSF50129">
    <property type="entry name" value="GroES-like"/>
    <property type="match status" value="1"/>
</dbReference>